<comment type="caution">
    <text evidence="3">The sequence shown here is derived from an EMBL/GenBank/DDBJ whole genome shotgun (WGS) entry which is preliminary data.</text>
</comment>
<accession>A0A0L6JL90</accession>
<dbReference type="Proteomes" id="UP000036923">
    <property type="component" value="Unassembled WGS sequence"/>
</dbReference>
<dbReference type="SUPFAM" id="SSF53756">
    <property type="entry name" value="UDP-Glycosyltransferase/glycogen phosphorylase"/>
    <property type="match status" value="1"/>
</dbReference>
<evidence type="ECO:0000313" key="4">
    <source>
        <dbReference type="Proteomes" id="UP000036923"/>
    </source>
</evidence>
<dbReference type="Pfam" id="PF13439">
    <property type="entry name" value="Glyco_transf_4"/>
    <property type="match status" value="1"/>
</dbReference>
<reference evidence="4" key="1">
    <citation type="submission" date="2015-07" db="EMBL/GenBank/DDBJ databases">
        <title>Near-Complete Genome Sequence of the Cellulolytic Bacterium Bacteroides (Pseudobacteroides) cellulosolvens ATCC 35603.</title>
        <authorList>
            <person name="Dassa B."/>
            <person name="Utturkar S.M."/>
            <person name="Klingeman D.M."/>
            <person name="Hurt R.A."/>
            <person name="Keller M."/>
            <person name="Xu J."/>
            <person name="Reddy Y.H.K."/>
            <person name="Borovok I."/>
            <person name="Grinberg I.R."/>
            <person name="Lamed R."/>
            <person name="Zhivin O."/>
            <person name="Bayer E.A."/>
            <person name="Brown S.D."/>
        </authorList>
    </citation>
    <scope>NUCLEOTIDE SEQUENCE [LARGE SCALE GENOMIC DNA]</scope>
    <source>
        <strain evidence="4">DSM 2933</strain>
    </source>
</reference>
<dbReference type="GO" id="GO:0016757">
    <property type="term" value="F:glycosyltransferase activity"/>
    <property type="evidence" value="ECO:0007669"/>
    <property type="project" value="InterPro"/>
</dbReference>
<evidence type="ECO:0000259" key="2">
    <source>
        <dbReference type="Pfam" id="PF13439"/>
    </source>
</evidence>
<name>A0A0L6JL90_9FIRM</name>
<dbReference type="InterPro" id="IPR028098">
    <property type="entry name" value="Glyco_trans_4-like_N"/>
</dbReference>
<dbReference type="Pfam" id="PF00534">
    <property type="entry name" value="Glycos_transf_1"/>
    <property type="match status" value="1"/>
</dbReference>
<dbReference type="CDD" id="cd03801">
    <property type="entry name" value="GT4_PimA-like"/>
    <property type="match status" value="1"/>
</dbReference>
<feature type="domain" description="Glycosyl transferase family 1" evidence="1">
    <location>
        <begin position="202"/>
        <end position="329"/>
    </location>
</feature>
<dbReference type="PANTHER" id="PTHR12526:SF630">
    <property type="entry name" value="GLYCOSYLTRANSFERASE"/>
    <property type="match status" value="1"/>
</dbReference>
<dbReference type="STRING" id="398512.Bccel_1861"/>
<dbReference type="InterPro" id="IPR001296">
    <property type="entry name" value="Glyco_trans_1"/>
</dbReference>
<dbReference type="OrthoDB" id="2023634at2"/>
<dbReference type="EMBL" id="LGTC01000001">
    <property type="protein sequence ID" value="KNY26596.1"/>
    <property type="molecule type" value="Genomic_DNA"/>
</dbReference>
<proteinExistence type="predicted"/>
<dbReference type="PANTHER" id="PTHR12526">
    <property type="entry name" value="GLYCOSYLTRANSFERASE"/>
    <property type="match status" value="1"/>
</dbReference>
<dbReference type="RefSeq" id="WP_036938025.1">
    <property type="nucleotide sequence ID" value="NZ_JQKC01000006.1"/>
</dbReference>
<gene>
    <name evidence="3" type="ORF">Bccel_1861</name>
</gene>
<feature type="domain" description="Glycosyltransferase subfamily 4-like N-terminal" evidence="2">
    <location>
        <begin position="29"/>
        <end position="192"/>
    </location>
</feature>
<protein>
    <submittedName>
        <fullName evidence="3">Glycosyl transferase group 1</fullName>
    </submittedName>
</protein>
<evidence type="ECO:0000313" key="3">
    <source>
        <dbReference type="EMBL" id="KNY26596.1"/>
    </source>
</evidence>
<dbReference type="eggNOG" id="COG0438">
    <property type="taxonomic scope" value="Bacteria"/>
</dbReference>
<dbReference type="Gene3D" id="3.40.50.2000">
    <property type="entry name" value="Glycogen Phosphorylase B"/>
    <property type="match status" value="2"/>
</dbReference>
<organism evidence="3 4">
    <name type="scientific">Pseudobacteroides cellulosolvens ATCC 35603 = DSM 2933</name>
    <dbReference type="NCBI Taxonomy" id="398512"/>
    <lineage>
        <taxon>Bacteria</taxon>
        <taxon>Bacillati</taxon>
        <taxon>Bacillota</taxon>
        <taxon>Clostridia</taxon>
        <taxon>Eubacteriales</taxon>
        <taxon>Oscillospiraceae</taxon>
        <taxon>Pseudobacteroides</taxon>
    </lineage>
</organism>
<keyword evidence="4" id="KW-1185">Reference proteome</keyword>
<keyword evidence="3" id="KW-0808">Transferase</keyword>
<sequence length="374" mass="43521">MFSETRKIKICFMLHSAYPLFNPNCKRVFGGAEVNLFYLAKYLSKKGLYDIEFYVGDYGQNDEEHYDGITVKKIKYTNMDKYNTMHYFLSKNLHLFKTLISNKSDVIINSTSGVLIGMIVLCSKFIKRKKVIFRISSDSNIDMKHARAKGLKFYLLYRLGLFNSDVIVSQTEKQKSELKKKLGLDSTIIKNGFFIDNNIDITNKKHILWVSRAVDMKRPELFIRLAEECPEEQFVIIIPGNDPVKDRAREQASKLKNIKLLDYVEFFQIQKYFDEAKLFVNTSEFEGFPNSFIQACLGKTPILSFNVNPDEFLTKNNIGFCCNDDFDLALKFIKDLDSEKIKVYGNNGIKYIQENHDIEKNALKYEEIIKKLLK</sequence>
<dbReference type="AlphaFoldDB" id="A0A0L6JL90"/>
<evidence type="ECO:0000259" key="1">
    <source>
        <dbReference type="Pfam" id="PF00534"/>
    </source>
</evidence>